<dbReference type="Proteomes" id="UP000814033">
    <property type="component" value="Unassembled WGS sequence"/>
</dbReference>
<gene>
    <name evidence="1" type="ORF">FA95DRAFT_986223</name>
</gene>
<sequence>MATSSSAAVPVGAPPPMRTLYKVHKSTMARFCDTFASLFDGPQAALAAGSECRDGSLQCLAAKRCSDSGYRTFCGLPRPGTGPKKCTLKSKSRSTCKATLSAGKTYRGSHRLASLAPCGLRSYRQSTNLSELPQAHEQSTLSERQSLWEWLPVVFGTHAEDSDWGQALEVIHADDVES</sequence>
<evidence type="ECO:0000313" key="2">
    <source>
        <dbReference type="Proteomes" id="UP000814033"/>
    </source>
</evidence>
<organism evidence="1 2">
    <name type="scientific">Auriscalpium vulgare</name>
    <dbReference type="NCBI Taxonomy" id="40419"/>
    <lineage>
        <taxon>Eukaryota</taxon>
        <taxon>Fungi</taxon>
        <taxon>Dikarya</taxon>
        <taxon>Basidiomycota</taxon>
        <taxon>Agaricomycotina</taxon>
        <taxon>Agaricomycetes</taxon>
        <taxon>Russulales</taxon>
        <taxon>Auriscalpiaceae</taxon>
        <taxon>Auriscalpium</taxon>
    </lineage>
</organism>
<comment type="caution">
    <text evidence="1">The sequence shown here is derived from an EMBL/GenBank/DDBJ whole genome shotgun (WGS) entry which is preliminary data.</text>
</comment>
<dbReference type="EMBL" id="MU275880">
    <property type="protein sequence ID" value="KAI0048883.1"/>
    <property type="molecule type" value="Genomic_DNA"/>
</dbReference>
<evidence type="ECO:0000313" key="1">
    <source>
        <dbReference type="EMBL" id="KAI0048883.1"/>
    </source>
</evidence>
<proteinExistence type="predicted"/>
<reference evidence="1" key="1">
    <citation type="submission" date="2021-02" db="EMBL/GenBank/DDBJ databases">
        <authorList>
            <consortium name="DOE Joint Genome Institute"/>
            <person name="Ahrendt S."/>
            <person name="Looney B.P."/>
            <person name="Miyauchi S."/>
            <person name="Morin E."/>
            <person name="Drula E."/>
            <person name="Courty P.E."/>
            <person name="Chicoki N."/>
            <person name="Fauchery L."/>
            <person name="Kohler A."/>
            <person name="Kuo A."/>
            <person name="Labutti K."/>
            <person name="Pangilinan J."/>
            <person name="Lipzen A."/>
            <person name="Riley R."/>
            <person name="Andreopoulos W."/>
            <person name="He G."/>
            <person name="Johnson J."/>
            <person name="Barry K.W."/>
            <person name="Grigoriev I.V."/>
            <person name="Nagy L."/>
            <person name="Hibbett D."/>
            <person name="Henrissat B."/>
            <person name="Matheny P.B."/>
            <person name="Labbe J."/>
            <person name="Martin F."/>
        </authorList>
    </citation>
    <scope>NUCLEOTIDE SEQUENCE</scope>
    <source>
        <strain evidence="1">FP105234-sp</strain>
    </source>
</reference>
<keyword evidence="2" id="KW-1185">Reference proteome</keyword>
<protein>
    <submittedName>
        <fullName evidence="1">Uncharacterized protein</fullName>
    </submittedName>
</protein>
<reference evidence="1" key="2">
    <citation type="journal article" date="2022" name="New Phytol.">
        <title>Evolutionary transition to the ectomycorrhizal habit in the genomes of a hyperdiverse lineage of mushroom-forming fungi.</title>
        <authorList>
            <person name="Looney B."/>
            <person name="Miyauchi S."/>
            <person name="Morin E."/>
            <person name="Drula E."/>
            <person name="Courty P.E."/>
            <person name="Kohler A."/>
            <person name="Kuo A."/>
            <person name="LaButti K."/>
            <person name="Pangilinan J."/>
            <person name="Lipzen A."/>
            <person name="Riley R."/>
            <person name="Andreopoulos W."/>
            <person name="He G."/>
            <person name="Johnson J."/>
            <person name="Nolan M."/>
            <person name="Tritt A."/>
            <person name="Barry K.W."/>
            <person name="Grigoriev I.V."/>
            <person name="Nagy L.G."/>
            <person name="Hibbett D."/>
            <person name="Henrissat B."/>
            <person name="Matheny P.B."/>
            <person name="Labbe J."/>
            <person name="Martin F.M."/>
        </authorList>
    </citation>
    <scope>NUCLEOTIDE SEQUENCE</scope>
    <source>
        <strain evidence="1">FP105234-sp</strain>
    </source>
</reference>
<accession>A0ACB8RXI1</accession>
<name>A0ACB8RXI1_9AGAM</name>